<organism evidence="1">
    <name type="scientific">viral metagenome</name>
    <dbReference type="NCBI Taxonomy" id="1070528"/>
    <lineage>
        <taxon>unclassified sequences</taxon>
        <taxon>metagenomes</taxon>
        <taxon>organismal metagenomes</taxon>
    </lineage>
</organism>
<sequence length="181" mass="20562">MDESIRVKGLFTKVVSEIAKVKKVVRKPRNPKGTKVSMDSKLEATILISSKSKKLRKKSPDYSKRPICVNRLTGLSDKKGKTRVVCIANIILQSFLKPVHEHLFHLLRNLETDGTHDQEAQAQRVRRATKLGKFCESIDMKSCTDRFPALFQCWALSSLGILSWAQALLWYISLCCTPILY</sequence>
<reference evidence="1" key="1">
    <citation type="submission" date="2017-04" db="EMBL/GenBank/DDBJ databases">
        <title>Unveiling RNA virosphere associated with marine microorganisms.</title>
        <authorList>
            <person name="Urayama S."/>
            <person name="Takaki Y."/>
            <person name="Nishi S."/>
            <person name="Yoshida Y."/>
            <person name="Deguchi S."/>
            <person name="Takai K."/>
            <person name="Nunoura T."/>
        </authorList>
    </citation>
    <scope>NUCLEOTIDE SEQUENCE</scope>
</reference>
<dbReference type="Pfam" id="PF05919">
    <property type="entry name" value="Mitovir_RNA_pol"/>
    <property type="match status" value="1"/>
</dbReference>
<evidence type="ECO:0000313" key="1">
    <source>
        <dbReference type="EMBL" id="GBH22130.1"/>
    </source>
</evidence>
<proteinExistence type="predicted"/>
<dbReference type="EMBL" id="BDQA01000675">
    <property type="protein sequence ID" value="GBH22130.1"/>
    <property type="molecule type" value="Genomic_RNA"/>
</dbReference>
<dbReference type="InterPro" id="IPR008686">
    <property type="entry name" value="RNA_pol_mitovir"/>
</dbReference>
<dbReference type="AlphaFoldDB" id="A0A2V0RMF3"/>
<name>A0A2V0RMF3_9ZZZZ</name>
<comment type="caution">
    <text evidence="1">The sequence shown here is derived from an EMBL/GenBank/DDBJ whole genome shotgun (WGS) entry which is preliminary data.</text>
</comment>
<accession>A0A2V0RMF3</accession>
<protein>
    <submittedName>
        <fullName evidence="1">RdRp</fullName>
    </submittedName>
</protein>